<dbReference type="SUPFAM" id="SSF57850">
    <property type="entry name" value="RING/U-box"/>
    <property type="match status" value="1"/>
</dbReference>
<comment type="catalytic activity">
    <reaction evidence="1">
        <text>S-ubiquitinyl-[E2 ubiquitin-conjugating enzyme]-L-cysteine + [acceptor protein]-L-lysine = [E2 ubiquitin-conjugating enzyme]-L-cysteine + N(6)-ubiquitinyl-[acceptor protein]-L-lysine.</text>
        <dbReference type="EC" id="2.3.2.27"/>
    </reaction>
</comment>
<dbReference type="RefSeq" id="XP_014154745.1">
    <property type="nucleotide sequence ID" value="XM_014299270.1"/>
</dbReference>
<evidence type="ECO:0000256" key="2">
    <source>
        <dbReference type="ARBA" id="ARBA00004906"/>
    </source>
</evidence>
<dbReference type="Gene3D" id="3.30.40.10">
    <property type="entry name" value="Zinc/RING finger domain, C3HC4 (zinc finger)"/>
    <property type="match status" value="1"/>
</dbReference>
<dbReference type="EMBL" id="KQ242100">
    <property type="protein sequence ID" value="KNC80843.1"/>
    <property type="molecule type" value="Genomic_DNA"/>
</dbReference>
<dbReference type="Pfam" id="PF18102">
    <property type="entry name" value="DTC"/>
    <property type="match status" value="1"/>
</dbReference>
<gene>
    <name evidence="10" type="ORF">SARC_06804</name>
</gene>
<feature type="domain" description="RING-type" evidence="9">
    <location>
        <begin position="71"/>
        <end position="140"/>
    </location>
</feature>
<keyword evidence="11" id="KW-1185">Reference proteome</keyword>
<evidence type="ECO:0000256" key="3">
    <source>
        <dbReference type="ARBA" id="ARBA00009413"/>
    </source>
</evidence>
<evidence type="ECO:0000256" key="6">
    <source>
        <dbReference type="ARBA" id="ARBA00022723"/>
    </source>
</evidence>
<dbReference type="PROSITE" id="PS50089">
    <property type="entry name" value="ZF_RING_2"/>
    <property type="match status" value="1"/>
</dbReference>
<organism evidence="10 11">
    <name type="scientific">Sphaeroforma arctica JP610</name>
    <dbReference type="NCBI Taxonomy" id="667725"/>
    <lineage>
        <taxon>Eukaryota</taxon>
        <taxon>Ichthyosporea</taxon>
        <taxon>Ichthyophonida</taxon>
        <taxon>Sphaeroforma</taxon>
    </lineage>
</organism>
<dbReference type="SMART" id="SM00184">
    <property type="entry name" value="RING"/>
    <property type="match status" value="1"/>
</dbReference>
<dbReference type="EC" id="2.3.2.27" evidence="4"/>
<evidence type="ECO:0000256" key="7">
    <source>
        <dbReference type="PROSITE-ProRule" id="PRU00175"/>
    </source>
</evidence>
<comment type="pathway">
    <text evidence="2">Protein modification; protein ubiquitination.</text>
</comment>
<sequence length="237" mass="25965">LARNYSATVEAPRCHPQHCTAEPTARGQPAPVWSDSPLGGTAMYACPISLASLHSNPYQRVRAQDISNEPCMVCLEDLAPTRMPHEPDTTTSASDRSSIDVDGDQERARVCVALKACAHQYHEGCLAAALANSMACAICRAPVAQGMRGTQPSGTMQYKMYPFSAGMQQQYHPSPGVKHQGARRIAYLPDNRDRKMLLNRLLYAFEHGLTFTVGTSYTSGQPNQVTWGTNQTRYAFD</sequence>
<dbReference type="eggNOG" id="ENOG502RGAW">
    <property type="taxonomic scope" value="Eukaryota"/>
</dbReference>
<dbReference type="InterPro" id="IPR001841">
    <property type="entry name" value="Znf_RING"/>
</dbReference>
<dbReference type="UniPathway" id="UPA00143"/>
<dbReference type="Proteomes" id="UP000054560">
    <property type="component" value="Unassembled WGS sequence"/>
</dbReference>
<evidence type="ECO:0000313" key="10">
    <source>
        <dbReference type="EMBL" id="KNC80843.1"/>
    </source>
</evidence>
<dbReference type="InterPro" id="IPR039396">
    <property type="entry name" value="Deltex_C"/>
</dbReference>
<dbReference type="InterPro" id="IPR013083">
    <property type="entry name" value="Znf_RING/FYVE/PHD"/>
</dbReference>
<keyword evidence="6" id="KW-0479">Metal-binding</keyword>
<evidence type="ECO:0000313" key="11">
    <source>
        <dbReference type="Proteomes" id="UP000054560"/>
    </source>
</evidence>
<dbReference type="InterPro" id="IPR039399">
    <property type="entry name" value="Deltex_C_sf"/>
</dbReference>
<proteinExistence type="inferred from homology"/>
<dbReference type="InterPro" id="IPR039398">
    <property type="entry name" value="Deltex_fam"/>
</dbReference>
<dbReference type="GO" id="GO:0008270">
    <property type="term" value="F:zinc ion binding"/>
    <property type="evidence" value="ECO:0007669"/>
    <property type="project" value="UniProtKB-KW"/>
</dbReference>
<dbReference type="AlphaFoldDB" id="A0A0L0FY04"/>
<feature type="region of interest" description="Disordered" evidence="8">
    <location>
        <begin position="82"/>
        <end position="101"/>
    </location>
</feature>
<dbReference type="Gene3D" id="3.30.390.130">
    <property type="match status" value="1"/>
</dbReference>
<dbReference type="PANTHER" id="PTHR12622">
    <property type="entry name" value="DELTEX-RELATED"/>
    <property type="match status" value="1"/>
</dbReference>
<accession>A0A0L0FY04</accession>
<dbReference type="STRING" id="667725.A0A0L0FY04"/>
<evidence type="ECO:0000256" key="8">
    <source>
        <dbReference type="SAM" id="MobiDB-lite"/>
    </source>
</evidence>
<reference evidence="10 11" key="1">
    <citation type="submission" date="2011-02" db="EMBL/GenBank/DDBJ databases">
        <title>The Genome Sequence of Sphaeroforma arctica JP610.</title>
        <authorList>
            <consortium name="The Broad Institute Genome Sequencing Platform"/>
            <person name="Russ C."/>
            <person name="Cuomo C."/>
            <person name="Young S.K."/>
            <person name="Zeng Q."/>
            <person name="Gargeya S."/>
            <person name="Alvarado L."/>
            <person name="Berlin A."/>
            <person name="Chapman S.B."/>
            <person name="Chen Z."/>
            <person name="Freedman E."/>
            <person name="Gellesch M."/>
            <person name="Goldberg J."/>
            <person name="Griggs A."/>
            <person name="Gujja S."/>
            <person name="Heilman E."/>
            <person name="Heiman D."/>
            <person name="Howarth C."/>
            <person name="Mehta T."/>
            <person name="Neiman D."/>
            <person name="Pearson M."/>
            <person name="Roberts A."/>
            <person name="Saif S."/>
            <person name="Shea T."/>
            <person name="Shenoy N."/>
            <person name="Sisk P."/>
            <person name="Stolte C."/>
            <person name="Sykes S."/>
            <person name="White J."/>
            <person name="Yandava C."/>
            <person name="Burger G."/>
            <person name="Gray M.W."/>
            <person name="Holland P.W.H."/>
            <person name="King N."/>
            <person name="Lang F.B.F."/>
            <person name="Roger A.J."/>
            <person name="Ruiz-Trillo I."/>
            <person name="Haas B."/>
            <person name="Nusbaum C."/>
            <person name="Birren B."/>
        </authorList>
    </citation>
    <scope>NUCLEOTIDE SEQUENCE [LARGE SCALE GENOMIC DNA]</scope>
    <source>
        <strain evidence="10 11">JP610</strain>
    </source>
</reference>
<comment type="similarity">
    <text evidence="3">Belongs to the Deltex family.</text>
</comment>
<evidence type="ECO:0000256" key="4">
    <source>
        <dbReference type="ARBA" id="ARBA00012483"/>
    </source>
</evidence>
<dbReference type="GeneID" id="25907308"/>
<keyword evidence="5" id="KW-0808">Transferase</keyword>
<keyword evidence="7" id="KW-0862">Zinc</keyword>
<feature type="non-terminal residue" evidence="10">
    <location>
        <position position="1"/>
    </location>
</feature>
<evidence type="ECO:0000256" key="1">
    <source>
        <dbReference type="ARBA" id="ARBA00000900"/>
    </source>
</evidence>
<dbReference type="GO" id="GO:0061630">
    <property type="term" value="F:ubiquitin protein ligase activity"/>
    <property type="evidence" value="ECO:0007669"/>
    <property type="project" value="UniProtKB-EC"/>
</dbReference>
<name>A0A0L0FY04_9EUKA</name>
<keyword evidence="7" id="KW-0863">Zinc-finger</keyword>
<dbReference type="OrthoDB" id="527344at2759"/>
<dbReference type="GO" id="GO:0016567">
    <property type="term" value="P:protein ubiquitination"/>
    <property type="evidence" value="ECO:0007669"/>
    <property type="project" value="UniProtKB-UniPathway"/>
</dbReference>
<evidence type="ECO:0000256" key="5">
    <source>
        <dbReference type="ARBA" id="ARBA00022679"/>
    </source>
</evidence>
<protein>
    <recommendedName>
        <fullName evidence="4">RING-type E3 ubiquitin transferase</fullName>
        <ecNumber evidence="4">2.3.2.27</ecNumber>
    </recommendedName>
</protein>
<evidence type="ECO:0000259" key="9">
    <source>
        <dbReference type="PROSITE" id="PS50089"/>
    </source>
</evidence>
<dbReference type="GO" id="GO:0007219">
    <property type="term" value="P:Notch signaling pathway"/>
    <property type="evidence" value="ECO:0007669"/>
    <property type="project" value="InterPro"/>
</dbReference>